<reference evidence="1 2" key="1">
    <citation type="journal article" date="2020" name="Fungal Divers.">
        <title>Resolving the Mortierellaceae phylogeny through synthesis of multi-gene phylogenetics and phylogenomics.</title>
        <authorList>
            <person name="Vandepol N."/>
            <person name="Liber J."/>
            <person name="Desiro A."/>
            <person name="Na H."/>
            <person name="Kennedy M."/>
            <person name="Barry K."/>
            <person name="Grigoriev I.V."/>
            <person name="Miller A.N."/>
            <person name="O'Donnell K."/>
            <person name="Stajich J.E."/>
            <person name="Bonito G."/>
        </authorList>
    </citation>
    <scope>NUCLEOTIDE SEQUENCE [LARGE SCALE GENOMIC DNA]</scope>
    <source>
        <strain evidence="1 2">AD045</strain>
    </source>
</reference>
<evidence type="ECO:0008006" key="3">
    <source>
        <dbReference type="Google" id="ProtNLM"/>
    </source>
</evidence>
<feature type="non-terminal residue" evidence="1">
    <location>
        <position position="1"/>
    </location>
</feature>
<sequence length="236" mass="26327">GIMALNGRIFPVLEQLDIYEKLLKVSIPSVRFDIYSGDMSKISLLKTKGETKGKKELGDILVGADGVYSGVRREMFKQMQKENLLPVSDSQDLKKGFICMVETTRPHIPRYYPGLDAEISSDHRQGHASFLYSRVPGTGKENRLECRFTTGDTGVVGRDQVWQCGVRHEANEAMIKDVRDFLIPFANPTSTMSMLINATPPENISVSYWSISCLRAGTMDELSLSAMPVTRSNNIT</sequence>
<protein>
    <recommendedName>
        <fullName evidence="3">FAD-binding domain-containing protein</fullName>
    </recommendedName>
</protein>
<gene>
    <name evidence="1" type="ORF">BGZ96_004654</name>
</gene>
<dbReference type="EMBL" id="JAAAIM010000216">
    <property type="protein sequence ID" value="KAG0291988.1"/>
    <property type="molecule type" value="Genomic_DNA"/>
</dbReference>
<proteinExistence type="predicted"/>
<dbReference type="InterPro" id="IPR036188">
    <property type="entry name" value="FAD/NAD-bd_sf"/>
</dbReference>
<keyword evidence="2" id="KW-1185">Reference proteome</keyword>
<comment type="caution">
    <text evidence="1">The sequence shown here is derived from an EMBL/GenBank/DDBJ whole genome shotgun (WGS) entry which is preliminary data.</text>
</comment>
<dbReference type="Proteomes" id="UP001194696">
    <property type="component" value="Unassembled WGS sequence"/>
</dbReference>
<name>A0ABQ7K6U3_9FUNG</name>
<organism evidence="1 2">
    <name type="scientific">Linnemannia gamsii</name>
    <dbReference type="NCBI Taxonomy" id="64522"/>
    <lineage>
        <taxon>Eukaryota</taxon>
        <taxon>Fungi</taxon>
        <taxon>Fungi incertae sedis</taxon>
        <taxon>Mucoromycota</taxon>
        <taxon>Mortierellomycotina</taxon>
        <taxon>Mortierellomycetes</taxon>
        <taxon>Mortierellales</taxon>
        <taxon>Mortierellaceae</taxon>
        <taxon>Linnemannia</taxon>
    </lineage>
</organism>
<accession>A0ABQ7K6U3</accession>
<dbReference type="Gene3D" id="3.50.50.60">
    <property type="entry name" value="FAD/NAD(P)-binding domain"/>
    <property type="match status" value="1"/>
</dbReference>
<evidence type="ECO:0000313" key="2">
    <source>
        <dbReference type="Proteomes" id="UP001194696"/>
    </source>
</evidence>
<evidence type="ECO:0000313" key="1">
    <source>
        <dbReference type="EMBL" id="KAG0291988.1"/>
    </source>
</evidence>